<proteinExistence type="predicted"/>
<gene>
    <name evidence="3" type="ORF">K432DRAFT_447468</name>
</gene>
<feature type="region of interest" description="Disordered" evidence="1">
    <location>
        <begin position="580"/>
        <end position="645"/>
    </location>
</feature>
<feature type="compositionally biased region" description="Pro residues" evidence="1">
    <location>
        <begin position="580"/>
        <end position="592"/>
    </location>
</feature>
<dbReference type="AlphaFoldDB" id="A0A8E2J9C9"/>
<reference evidence="3 4" key="1">
    <citation type="journal article" date="2016" name="Nat. Commun.">
        <title>Ectomycorrhizal ecology is imprinted in the genome of the dominant symbiotic fungus Cenococcum geophilum.</title>
        <authorList>
            <consortium name="DOE Joint Genome Institute"/>
            <person name="Peter M."/>
            <person name="Kohler A."/>
            <person name="Ohm R.A."/>
            <person name="Kuo A."/>
            <person name="Krutzmann J."/>
            <person name="Morin E."/>
            <person name="Arend M."/>
            <person name="Barry K.W."/>
            <person name="Binder M."/>
            <person name="Choi C."/>
            <person name="Clum A."/>
            <person name="Copeland A."/>
            <person name="Grisel N."/>
            <person name="Haridas S."/>
            <person name="Kipfer T."/>
            <person name="LaButti K."/>
            <person name="Lindquist E."/>
            <person name="Lipzen A."/>
            <person name="Maire R."/>
            <person name="Meier B."/>
            <person name="Mihaltcheva S."/>
            <person name="Molinier V."/>
            <person name="Murat C."/>
            <person name="Poggeler S."/>
            <person name="Quandt C.A."/>
            <person name="Sperisen C."/>
            <person name="Tritt A."/>
            <person name="Tisserant E."/>
            <person name="Crous P.W."/>
            <person name="Henrissat B."/>
            <person name="Nehls U."/>
            <person name="Egli S."/>
            <person name="Spatafora J.W."/>
            <person name="Grigoriev I.V."/>
            <person name="Martin F.M."/>
        </authorList>
    </citation>
    <scope>NUCLEOTIDE SEQUENCE [LARGE SCALE GENOMIC DNA]</scope>
    <source>
        <strain evidence="3 4">CBS 459.81</strain>
    </source>
</reference>
<sequence length="645" mass="71651">MALFTQEAIEAIHRLGVMWFQTASPTTPFYGQPLPPGPPIATSAWYRNPNEPPDRMFPGILNSFFNRTGTYSTRNVCLKPRAVRCAAFAVWSWICSAAHRIRGESPAFKKQLANQENSQLYRLPVELLELVGEQLPPVSRLCMRRACSKFRTCLERLGPELRNDVLLRTEVLQFNLLLKQDARHHLQHQYNQRCDSADSNSQLYQRGCSGCLKIHRNSDDFSTRALSAALTISPKTRVCVGLEGSIDLCEHISFSTECLIRGLRDFRNLAMHCQMHRLLRGTDGNRCCRLERDASYGPRIEYYDGTKVTIDRRFYLFSVPVGTKNTHQELFDALRVIDGAICPHLRTSSPHLFHGKELTAECTRGVYDDPNVNWHVNWLKRPCAMLTDSRPNERKCIFWSKCPNQECDTWFGLRRLYTDFYPIHHVILEVKRSFVGDPTHPSWKAQIRLMEHGVEVTPKTNKCISRYSSCKGPCWGFAAPWTQSMPPFQTKTTTKLHAALTDAINSNASAVISAQATADAAHSTAMDANVAAVEAHTAAITAQTVAAVDAVNAANALRADINTGFRSLIEAINNLPAALAPPPPPPSPPPQPLVFFVSLPVLPSTPPPPPGSSHGNGGDDDHAPTSSGNAEATTAPTPTIIINDR</sequence>
<dbReference type="InterPro" id="IPR001810">
    <property type="entry name" value="F-box_dom"/>
</dbReference>
<feature type="compositionally biased region" description="Low complexity" evidence="1">
    <location>
        <begin position="632"/>
        <end position="645"/>
    </location>
</feature>
<name>A0A8E2J9C9_9PEZI</name>
<evidence type="ECO:0000313" key="4">
    <source>
        <dbReference type="Proteomes" id="UP000250266"/>
    </source>
</evidence>
<organism evidence="3 4">
    <name type="scientific">Lepidopterella palustris CBS 459.81</name>
    <dbReference type="NCBI Taxonomy" id="1314670"/>
    <lineage>
        <taxon>Eukaryota</taxon>
        <taxon>Fungi</taxon>
        <taxon>Dikarya</taxon>
        <taxon>Ascomycota</taxon>
        <taxon>Pezizomycotina</taxon>
        <taxon>Dothideomycetes</taxon>
        <taxon>Pleosporomycetidae</taxon>
        <taxon>Mytilinidiales</taxon>
        <taxon>Argynnaceae</taxon>
        <taxon>Lepidopterella</taxon>
    </lineage>
</organism>
<feature type="domain" description="F-box" evidence="2">
    <location>
        <begin position="123"/>
        <end position="163"/>
    </location>
</feature>
<dbReference type="Proteomes" id="UP000250266">
    <property type="component" value="Unassembled WGS sequence"/>
</dbReference>
<protein>
    <recommendedName>
        <fullName evidence="2">F-box domain-containing protein</fullName>
    </recommendedName>
</protein>
<keyword evidence="4" id="KW-1185">Reference proteome</keyword>
<dbReference type="OrthoDB" id="3792649at2759"/>
<accession>A0A8E2J9C9</accession>
<dbReference type="SMART" id="SM00256">
    <property type="entry name" value="FBOX"/>
    <property type="match status" value="1"/>
</dbReference>
<evidence type="ECO:0000313" key="3">
    <source>
        <dbReference type="EMBL" id="OCK74132.1"/>
    </source>
</evidence>
<feature type="compositionally biased region" description="Low complexity" evidence="1">
    <location>
        <begin position="593"/>
        <end position="602"/>
    </location>
</feature>
<evidence type="ECO:0000256" key="1">
    <source>
        <dbReference type="SAM" id="MobiDB-lite"/>
    </source>
</evidence>
<dbReference type="EMBL" id="KV745551">
    <property type="protein sequence ID" value="OCK74132.1"/>
    <property type="molecule type" value="Genomic_DNA"/>
</dbReference>
<evidence type="ECO:0000259" key="2">
    <source>
        <dbReference type="SMART" id="SM00256"/>
    </source>
</evidence>